<dbReference type="AlphaFoldDB" id="A0A0C1Y5M2"/>
<dbReference type="EMBL" id="JTHE02000003">
    <property type="protein sequence ID" value="NEV68754.1"/>
    <property type="molecule type" value="Genomic_DNA"/>
</dbReference>
<gene>
    <name evidence="1" type="ORF">QQ91_016725</name>
</gene>
<protein>
    <submittedName>
        <fullName evidence="1">Uncharacterized protein</fullName>
    </submittedName>
</protein>
<proteinExistence type="predicted"/>
<reference evidence="1" key="2">
    <citation type="journal article" date="2015" name="Genome Announc.">
        <title>Draft Genome Sequence of Filamentous Marine Cyanobacterium Lyngbya confervoides Strain BDU141951.</title>
        <authorList>
            <person name="Chandrababunaidu M.M."/>
            <person name="Sen D."/>
            <person name="Tripathy S."/>
        </authorList>
    </citation>
    <scope>NUCLEOTIDE SEQUENCE</scope>
    <source>
        <strain evidence="1">BDU141951</strain>
    </source>
</reference>
<accession>A0A0C1Y5M2</accession>
<reference evidence="1" key="1">
    <citation type="submission" date="2014-11" db="EMBL/GenBank/DDBJ databases">
        <authorList>
            <person name="Malar M.C."/>
            <person name="Sen D."/>
            <person name="Tripathy S."/>
        </authorList>
    </citation>
    <scope>NUCLEOTIDE SEQUENCE</scope>
    <source>
        <strain evidence="1">BDU141951</strain>
    </source>
</reference>
<reference evidence="1" key="3">
    <citation type="submission" date="2020-02" db="EMBL/GenBank/DDBJ databases">
        <authorList>
            <person name="Sarangi A.N."/>
            <person name="Ghosh S."/>
            <person name="Mukherjee M."/>
            <person name="Tripathy S."/>
        </authorList>
    </citation>
    <scope>NUCLEOTIDE SEQUENCE</scope>
    <source>
        <strain evidence="1">BDU141951</strain>
    </source>
</reference>
<name>A0A0C1Y5M2_9CYAN</name>
<organism evidence="1">
    <name type="scientific">Lyngbya confervoides BDU141951</name>
    <dbReference type="NCBI Taxonomy" id="1574623"/>
    <lineage>
        <taxon>Bacteria</taxon>
        <taxon>Bacillati</taxon>
        <taxon>Cyanobacteriota</taxon>
        <taxon>Cyanophyceae</taxon>
        <taxon>Oscillatoriophycideae</taxon>
        <taxon>Oscillatoriales</taxon>
        <taxon>Microcoleaceae</taxon>
        <taxon>Lyngbya</taxon>
    </lineage>
</organism>
<comment type="caution">
    <text evidence="1">The sequence shown here is derived from an EMBL/GenBank/DDBJ whole genome shotgun (WGS) entry which is preliminary data.</text>
</comment>
<sequence>MLMLIKTPTSTTHDLYPPIPDPWTQRSEVISRWPTWPRPIPLDPTHELAGRPVPEVLMPEGVAAALRLADPSARPGAIATLLSDALKLGAQASESLAPQLQAAIALLIWVDAP</sequence>
<evidence type="ECO:0000313" key="1">
    <source>
        <dbReference type="EMBL" id="NEV68754.1"/>
    </source>
</evidence>